<keyword evidence="3" id="KW-1185">Reference proteome</keyword>
<evidence type="ECO:0000313" key="2">
    <source>
        <dbReference type="EMBL" id="SFH50729.1"/>
    </source>
</evidence>
<feature type="compositionally biased region" description="Basic and acidic residues" evidence="1">
    <location>
        <begin position="185"/>
        <end position="199"/>
    </location>
</feature>
<dbReference type="OrthoDB" id="192511at2157"/>
<gene>
    <name evidence="2" type="ORF">SAMN04488066_10693</name>
</gene>
<accession>A0A1I3ALZ7</accession>
<evidence type="ECO:0000313" key="3">
    <source>
        <dbReference type="Proteomes" id="UP000323537"/>
    </source>
</evidence>
<reference evidence="2 3" key="1">
    <citation type="submission" date="2016-10" db="EMBL/GenBank/DDBJ databases">
        <authorList>
            <person name="Varghese N."/>
            <person name="Submissions S."/>
        </authorList>
    </citation>
    <scope>NUCLEOTIDE SEQUENCE [LARGE SCALE GENOMIC DNA]</scope>
    <source>
        <strain evidence="2 3">CGMCC 1.6377</strain>
    </source>
</reference>
<sequence>MTEVDQKIQLVREAGEIGLELLECDTPPVSRYAPEGDDGVPIFQEDEQFWSAWTQARDLAAKFDDDPILEEVRDDSVPHFAIHTRRRIGGERFANVGFVYGADGKCVINLEFKIEDGWRAINDYQEELTALDIGRQIAAVELAVLANELQSPAETLDYWMTQTLYSTRQSSWADDRKASPQTVSDRVRSAKEKLDFEEA</sequence>
<protein>
    <submittedName>
        <fullName evidence="2">Uncharacterized protein</fullName>
    </submittedName>
</protein>
<dbReference type="EMBL" id="FOPZ01000006">
    <property type="protein sequence ID" value="SFH50729.1"/>
    <property type="molecule type" value="Genomic_DNA"/>
</dbReference>
<dbReference type="Proteomes" id="UP000323537">
    <property type="component" value="Unassembled WGS sequence"/>
</dbReference>
<name>A0A1I3ALZ7_9EURY</name>
<feature type="region of interest" description="Disordered" evidence="1">
    <location>
        <begin position="170"/>
        <end position="199"/>
    </location>
</feature>
<evidence type="ECO:0000256" key="1">
    <source>
        <dbReference type="SAM" id="MobiDB-lite"/>
    </source>
</evidence>
<dbReference type="AlphaFoldDB" id="A0A1I3ALZ7"/>
<proteinExistence type="predicted"/>
<dbReference type="RefSeq" id="WP_149784124.1">
    <property type="nucleotide sequence ID" value="NZ_BAAADP010000004.1"/>
</dbReference>
<organism evidence="2 3">
    <name type="scientific">Halorubrum aquaticum</name>
    <dbReference type="NCBI Taxonomy" id="387340"/>
    <lineage>
        <taxon>Archaea</taxon>
        <taxon>Methanobacteriati</taxon>
        <taxon>Methanobacteriota</taxon>
        <taxon>Stenosarchaea group</taxon>
        <taxon>Halobacteria</taxon>
        <taxon>Halobacteriales</taxon>
        <taxon>Haloferacaceae</taxon>
        <taxon>Halorubrum</taxon>
    </lineage>
</organism>